<gene>
    <name evidence="2" type="ORF">RND71_022267</name>
</gene>
<keyword evidence="3" id="KW-1185">Reference proteome</keyword>
<proteinExistence type="predicted"/>
<evidence type="ECO:0000259" key="1">
    <source>
        <dbReference type="Pfam" id="PF08268"/>
    </source>
</evidence>
<feature type="domain" description="F-box associated beta-propeller type 3" evidence="1">
    <location>
        <begin position="27"/>
        <end position="103"/>
    </location>
</feature>
<dbReference type="Proteomes" id="UP001291623">
    <property type="component" value="Unassembled WGS sequence"/>
</dbReference>
<sequence length="104" mass="11571">MGLLNPSCPTSTDQMDVDGRDVQKLDCPLNPKPNQFAIRCCYDGLVVIEVHDNLDGYRRTLLLWNPSTRESIVLPALGFPPDDVSGFGLGYDSTSGEYKILHMR</sequence>
<reference evidence="2" key="1">
    <citation type="submission" date="2023-12" db="EMBL/GenBank/DDBJ databases">
        <title>Genome assembly of Anisodus tanguticus.</title>
        <authorList>
            <person name="Wang Y.-J."/>
        </authorList>
    </citation>
    <scope>NUCLEOTIDE SEQUENCE</scope>
    <source>
        <strain evidence="2">KB-2021</strain>
        <tissue evidence="2">Leaf</tissue>
    </source>
</reference>
<evidence type="ECO:0000313" key="3">
    <source>
        <dbReference type="Proteomes" id="UP001291623"/>
    </source>
</evidence>
<dbReference type="InterPro" id="IPR013187">
    <property type="entry name" value="F-box-assoc_dom_typ3"/>
</dbReference>
<protein>
    <recommendedName>
        <fullName evidence="1">F-box associated beta-propeller type 3 domain-containing protein</fullName>
    </recommendedName>
</protein>
<dbReference type="EMBL" id="JAVYJV010000011">
    <property type="protein sequence ID" value="KAK4360038.1"/>
    <property type="molecule type" value="Genomic_DNA"/>
</dbReference>
<evidence type="ECO:0000313" key="2">
    <source>
        <dbReference type="EMBL" id="KAK4360038.1"/>
    </source>
</evidence>
<dbReference type="Pfam" id="PF08268">
    <property type="entry name" value="FBA_3"/>
    <property type="match status" value="1"/>
</dbReference>
<accession>A0AAE1V837</accession>
<dbReference type="AlphaFoldDB" id="A0AAE1V837"/>
<comment type="caution">
    <text evidence="2">The sequence shown here is derived from an EMBL/GenBank/DDBJ whole genome shotgun (WGS) entry which is preliminary data.</text>
</comment>
<name>A0AAE1V837_9SOLA</name>
<organism evidence="2 3">
    <name type="scientific">Anisodus tanguticus</name>
    <dbReference type="NCBI Taxonomy" id="243964"/>
    <lineage>
        <taxon>Eukaryota</taxon>
        <taxon>Viridiplantae</taxon>
        <taxon>Streptophyta</taxon>
        <taxon>Embryophyta</taxon>
        <taxon>Tracheophyta</taxon>
        <taxon>Spermatophyta</taxon>
        <taxon>Magnoliopsida</taxon>
        <taxon>eudicotyledons</taxon>
        <taxon>Gunneridae</taxon>
        <taxon>Pentapetalae</taxon>
        <taxon>asterids</taxon>
        <taxon>lamiids</taxon>
        <taxon>Solanales</taxon>
        <taxon>Solanaceae</taxon>
        <taxon>Solanoideae</taxon>
        <taxon>Hyoscyameae</taxon>
        <taxon>Anisodus</taxon>
    </lineage>
</organism>